<dbReference type="InterPro" id="IPR001314">
    <property type="entry name" value="Peptidase_S1A"/>
</dbReference>
<reference evidence="7 8" key="1">
    <citation type="submission" date="2023-04" db="EMBL/GenBank/DDBJ databases">
        <title>Genome of Basidiobolus ranarum AG-B5.</title>
        <authorList>
            <person name="Stajich J.E."/>
            <person name="Carter-House D."/>
            <person name="Gryganskyi A."/>
        </authorList>
    </citation>
    <scope>NUCLEOTIDE SEQUENCE [LARGE SCALE GENOMIC DNA]</scope>
    <source>
        <strain evidence="7 8">AG-B5</strain>
    </source>
</reference>
<dbReference type="CDD" id="cd00190">
    <property type="entry name" value="Tryp_SPc"/>
    <property type="match status" value="1"/>
</dbReference>
<feature type="chain" id="PRO_5045833158" description="Peptidase S1 domain-containing protein" evidence="5">
    <location>
        <begin position="19"/>
        <end position="304"/>
    </location>
</feature>
<evidence type="ECO:0000256" key="3">
    <source>
        <dbReference type="RuleBase" id="RU363034"/>
    </source>
</evidence>
<dbReference type="PANTHER" id="PTHR24276:SF91">
    <property type="entry name" value="AT26814P-RELATED"/>
    <property type="match status" value="1"/>
</dbReference>
<evidence type="ECO:0000313" key="7">
    <source>
        <dbReference type="EMBL" id="KAK9760574.1"/>
    </source>
</evidence>
<dbReference type="InterPro" id="IPR001254">
    <property type="entry name" value="Trypsin_dom"/>
</dbReference>
<dbReference type="EMBL" id="JASJQH010002009">
    <property type="protein sequence ID" value="KAK9760574.1"/>
    <property type="molecule type" value="Genomic_DNA"/>
</dbReference>
<keyword evidence="5" id="KW-0732">Signal</keyword>
<protein>
    <recommendedName>
        <fullName evidence="6">Peptidase S1 domain-containing protein</fullName>
    </recommendedName>
</protein>
<dbReference type="Pfam" id="PF00089">
    <property type="entry name" value="Trypsin"/>
    <property type="match status" value="1"/>
</dbReference>
<evidence type="ECO:0000313" key="8">
    <source>
        <dbReference type="Proteomes" id="UP001479436"/>
    </source>
</evidence>
<dbReference type="PRINTS" id="PR00722">
    <property type="entry name" value="CHYMOTRYPSIN"/>
</dbReference>
<dbReference type="SUPFAM" id="SSF50494">
    <property type="entry name" value="Trypsin-like serine proteases"/>
    <property type="match status" value="1"/>
</dbReference>
<dbReference type="PROSITE" id="PS00135">
    <property type="entry name" value="TRYPSIN_SER"/>
    <property type="match status" value="1"/>
</dbReference>
<evidence type="ECO:0000256" key="5">
    <source>
        <dbReference type="SAM" id="SignalP"/>
    </source>
</evidence>
<keyword evidence="3" id="KW-0720">Serine protease</keyword>
<comment type="caution">
    <text evidence="7">The sequence shown here is derived from an EMBL/GenBank/DDBJ whole genome shotgun (WGS) entry which is preliminary data.</text>
</comment>
<gene>
    <name evidence="7" type="ORF">K7432_015268</name>
</gene>
<dbReference type="InterPro" id="IPR050430">
    <property type="entry name" value="Peptidase_S1"/>
</dbReference>
<dbReference type="PROSITE" id="PS00134">
    <property type="entry name" value="TRYPSIN_HIS"/>
    <property type="match status" value="1"/>
</dbReference>
<dbReference type="InterPro" id="IPR009003">
    <property type="entry name" value="Peptidase_S1_PA"/>
</dbReference>
<feature type="domain" description="Peptidase S1" evidence="6">
    <location>
        <begin position="26"/>
        <end position="267"/>
    </location>
</feature>
<dbReference type="InterPro" id="IPR043504">
    <property type="entry name" value="Peptidase_S1_PA_chymotrypsin"/>
</dbReference>
<keyword evidence="8" id="KW-1185">Reference proteome</keyword>
<dbReference type="PANTHER" id="PTHR24276">
    <property type="entry name" value="POLYSERASE-RELATED"/>
    <property type="match status" value="1"/>
</dbReference>
<comment type="similarity">
    <text evidence="1">Belongs to the peptidase S1 family.</text>
</comment>
<keyword evidence="3" id="KW-0378">Hydrolase</keyword>
<dbReference type="InterPro" id="IPR033116">
    <property type="entry name" value="TRYPSIN_SER"/>
</dbReference>
<dbReference type="SMART" id="SM00020">
    <property type="entry name" value="Tryp_SPc"/>
    <property type="match status" value="1"/>
</dbReference>
<keyword evidence="2" id="KW-1015">Disulfide bond</keyword>
<dbReference type="Proteomes" id="UP001479436">
    <property type="component" value="Unassembled WGS sequence"/>
</dbReference>
<accession>A0ABR2WGI1</accession>
<dbReference type="PROSITE" id="PS50240">
    <property type="entry name" value="TRYPSIN_DOM"/>
    <property type="match status" value="1"/>
</dbReference>
<evidence type="ECO:0000256" key="1">
    <source>
        <dbReference type="ARBA" id="ARBA00007664"/>
    </source>
</evidence>
<feature type="signal peptide" evidence="5">
    <location>
        <begin position="1"/>
        <end position="18"/>
    </location>
</feature>
<dbReference type="InterPro" id="IPR018114">
    <property type="entry name" value="TRYPSIN_HIS"/>
</dbReference>
<keyword evidence="3" id="KW-0645">Protease</keyword>
<evidence type="ECO:0000256" key="4">
    <source>
        <dbReference type="SAM" id="MobiDB-lite"/>
    </source>
</evidence>
<evidence type="ECO:0000259" key="6">
    <source>
        <dbReference type="PROSITE" id="PS50240"/>
    </source>
</evidence>
<sequence length="304" mass="33379">MVPSAWFYLALLATLVTGEPLGEYKIVGGSVANSEFPFMAHLVMEKLGSCGGAVIGTKWIITAAHCIYRDTLSRGTSSDLIVPDDITVSLGSLEMKGKIQVKVQKVYPHPKYDSVLFKDDLALLELNDELKFGQNLSRIPIDINKIIPNQPVIAAGWGQTESSLSSPQLLQVPLRTAPKQLCRKDRPRFQSHNGPQICTGRTPGRDTCPGDSGGPLVTGERGIPMTLLGITSFGTYTSAQGFHCGNDTLGYYTHVAHYLDFIRATTKLNDSQLLAPAIYVNENSNARSQPIYWYFVVLWFCIII</sequence>
<proteinExistence type="inferred from homology"/>
<feature type="region of interest" description="Disordered" evidence="4">
    <location>
        <begin position="186"/>
        <end position="211"/>
    </location>
</feature>
<name>A0ABR2WGI1_9FUNG</name>
<organism evidence="7 8">
    <name type="scientific">Basidiobolus ranarum</name>
    <dbReference type="NCBI Taxonomy" id="34480"/>
    <lineage>
        <taxon>Eukaryota</taxon>
        <taxon>Fungi</taxon>
        <taxon>Fungi incertae sedis</taxon>
        <taxon>Zoopagomycota</taxon>
        <taxon>Entomophthoromycotina</taxon>
        <taxon>Basidiobolomycetes</taxon>
        <taxon>Basidiobolales</taxon>
        <taxon>Basidiobolaceae</taxon>
        <taxon>Basidiobolus</taxon>
    </lineage>
</organism>
<evidence type="ECO:0000256" key="2">
    <source>
        <dbReference type="ARBA" id="ARBA00023157"/>
    </source>
</evidence>
<dbReference type="Gene3D" id="2.40.10.10">
    <property type="entry name" value="Trypsin-like serine proteases"/>
    <property type="match status" value="1"/>
</dbReference>